<reference evidence="1 2" key="1">
    <citation type="submission" date="2014-04" db="EMBL/GenBank/DDBJ databases">
        <authorList>
            <consortium name="DOE Joint Genome Institute"/>
            <person name="Kuo A."/>
            <person name="Gay G."/>
            <person name="Dore J."/>
            <person name="Kohler A."/>
            <person name="Nagy L.G."/>
            <person name="Floudas D."/>
            <person name="Copeland A."/>
            <person name="Barry K.W."/>
            <person name="Cichocki N."/>
            <person name="Veneault-Fourrey C."/>
            <person name="LaButti K."/>
            <person name="Lindquist E.A."/>
            <person name="Lipzen A."/>
            <person name="Lundell T."/>
            <person name="Morin E."/>
            <person name="Murat C."/>
            <person name="Sun H."/>
            <person name="Tunlid A."/>
            <person name="Henrissat B."/>
            <person name="Grigoriev I.V."/>
            <person name="Hibbett D.S."/>
            <person name="Martin F."/>
            <person name="Nordberg H.P."/>
            <person name="Cantor M.N."/>
            <person name="Hua S.X."/>
        </authorList>
    </citation>
    <scope>NUCLEOTIDE SEQUENCE [LARGE SCALE GENOMIC DNA]</scope>
    <source>
        <strain evidence="2">h7</strain>
    </source>
</reference>
<evidence type="ECO:0000313" key="2">
    <source>
        <dbReference type="Proteomes" id="UP000053424"/>
    </source>
</evidence>
<sequence length="61" mass="7298">MLEHCYFHIVEARKLIVIWHLRASRLSIVRYVYTALGTQYRHQSWCPLSYGADKKHHITIS</sequence>
<dbReference type="Proteomes" id="UP000053424">
    <property type="component" value="Unassembled WGS sequence"/>
</dbReference>
<name>A0A0C2Z992_HEBCY</name>
<accession>A0A0C2Z992</accession>
<dbReference type="EMBL" id="KN831768">
    <property type="protein sequence ID" value="KIM49717.1"/>
    <property type="molecule type" value="Genomic_DNA"/>
</dbReference>
<reference evidence="2" key="2">
    <citation type="submission" date="2015-01" db="EMBL/GenBank/DDBJ databases">
        <title>Evolutionary Origins and Diversification of the Mycorrhizal Mutualists.</title>
        <authorList>
            <consortium name="DOE Joint Genome Institute"/>
            <consortium name="Mycorrhizal Genomics Consortium"/>
            <person name="Kohler A."/>
            <person name="Kuo A."/>
            <person name="Nagy L.G."/>
            <person name="Floudas D."/>
            <person name="Copeland A."/>
            <person name="Barry K.W."/>
            <person name="Cichocki N."/>
            <person name="Veneault-Fourrey C."/>
            <person name="LaButti K."/>
            <person name="Lindquist E.A."/>
            <person name="Lipzen A."/>
            <person name="Lundell T."/>
            <person name="Morin E."/>
            <person name="Murat C."/>
            <person name="Riley R."/>
            <person name="Ohm R."/>
            <person name="Sun H."/>
            <person name="Tunlid A."/>
            <person name="Henrissat B."/>
            <person name="Grigoriev I.V."/>
            <person name="Hibbett D.S."/>
            <person name="Martin F."/>
        </authorList>
    </citation>
    <scope>NUCLEOTIDE SEQUENCE [LARGE SCALE GENOMIC DNA]</scope>
    <source>
        <strain evidence="2">h7</strain>
    </source>
</reference>
<organism evidence="1 2">
    <name type="scientific">Hebeloma cylindrosporum</name>
    <dbReference type="NCBI Taxonomy" id="76867"/>
    <lineage>
        <taxon>Eukaryota</taxon>
        <taxon>Fungi</taxon>
        <taxon>Dikarya</taxon>
        <taxon>Basidiomycota</taxon>
        <taxon>Agaricomycotina</taxon>
        <taxon>Agaricomycetes</taxon>
        <taxon>Agaricomycetidae</taxon>
        <taxon>Agaricales</taxon>
        <taxon>Agaricineae</taxon>
        <taxon>Hymenogastraceae</taxon>
        <taxon>Hebeloma</taxon>
    </lineage>
</organism>
<dbReference type="HOGENOM" id="CLU_2922829_0_0_1"/>
<dbReference type="AlphaFoldDB" id="A0A0C2Z992"/>
<gene>
    <name evidence="1" type="ORF">M413DRAFT_115041</name>
</gene>
<keyword evidence="2" id="KW-1185">Reference proteome</keyword>
<evidence type="ECO:0000313" key="1">
    <source>
        <dbReference type="EMBL" id="KIM49717.1"/>
    </source>
</evidence>
<proteinExistence type="predicted"/>
<protein>
    <submittedName>
        <fullName evidence="1">Uncharacterized protein</fullName>
    </submittedName>
</protein>